<comment type="caution">
    <text evidence="2">The sequence shown here is derived from an EMBL/GenBank/DDBJ whole genome shotgun (WGS) entry which is preliminary data.</text>
</comment>
<proteinExistence type="predicted"/>
<protein>
    <submittedName>
        <fullName evidence="2">Uncharacterized protein</fullName>
    </submittedName>
</protein>
<accession>A0A4U5W4K0</accession>
<feature type="compositionally biased region" description="Low complexity" evidence="1">
    <location>
        <begin position="84"/>
        <end position="95"/>
    </location>
</feature>
<dbReference type="Proteomes" id="UP000305929">
    <property type="component" value="Unassembled WGS sequence"/>
</dbReference>
<evidence type="ECO:0000313" key="3">
    <source>
        <dbReference type="Proteomes" id="UP000305929"/>
    </source>
</evidence>
<organism evidence="2 3">
    <name type="scientific">Streptomyces lasalocidi</name>
    <name type="common">Streptomyces lasaliensis</name>
    <dbReference type="NCBI Taxonomy" id="324833"/>
    <lineage>
        <taxon>Bacteria</taxon>
        <taxon>Bacillati</taxon>
        <taxon>Actinomycetota</taxon>
        <taxon>Actinomycetes</taxon>
        <taxon>Kitasatosporales</taxon>
        <taxon>Streptomycetaceae</taxon>
        <taxon>Streptomyces</taxon>
    </lineage>
</organism>
<reference evidence="2 3" key="1">
    <citation type="submission" date="2019-04" db="EMBL/GenBank/DDBJ databases">
        <title>Streptomyces lasaliensis sp. nov., an Actinomycete isolated from soil which produces the polyether antibiotic lasalocid.</title>
        <authorList>
            <person name="Erwin G."/>
            <person name="Haber C."/>
        </authorList>
    </citation>
    <scope>NUCLEOTIDE SEQUENCE [LARGE SCALE GENOMIC DNA]</scope>
    <source>
        <strain evidence="2 3">X-537</strain>
    </source>
</reference>
<gene>
    <name evidence="2" type="ORF">E4U91_35675</name>
</gene>
<dbReference type="AlphaFoldDB" id="A0A4U5W4K0"/>
<evidence type="ECO:0000256" key="1">
    <source>
        <dbReference type="SAM" id="MobiDB-lite"/>
    </source>
</evidence>
<evidence type="ECO:0000313" key="2">
    <source>
        <dbReference type="EMBL" id="TKS96119.1"/>
    </source>
</evidence>
<dbReference type="EMBL" id="SZNQ01000003">
    <property type="protein sequence ID" value="TKS96119.1"/>
    <property type="molecule type" value="Genomic_DNA"/>
</dbReference>
<name>A0A4U5W4K0_STRLS</name>
<feature type="region of interest" description="Disordered" evidence="1">
    <location>
        <begin position="119"/>
        <end position="146"/>
    </location>
</feature>
<keyword evidence="3" id="KW-1185">Reference proteome</keyword>
<sequence length="146" mass="15355">MSAAGPLCFLHFGVTVRLRAVGVRHDRRGGRCGAACPAGQAGVECFPRPRGWSRLREGRRGPGSVLPAPAGMVPSGSGPSAPCRGLGPRTAGATAGRRRLAGRAASGFAHGRYWPNLRVTAPRGHPGRRRRPLLDASPPTVREIVR</sequence>
<feature type="region of interest" description="Disordered" evidence="1">
    <location>
        <begin position="54"/>
        <end position="96"/>
    </location>
</feature>